<protein>
    <submittedName>
        <fullName evidence="7">Transcriptional regulator, TetR family</fullName>
    </submittedName>
</protein>
<reference evidence="7 8" key="1">
    <citation type="submission" date="2015-08" db="EMBL/GenBank/DDBJ databases">
        <authorList>
            <person name="Babu N.S."/>
            <person name="Beckwith C.J."/>
            <person name="Beseler K.G."/>
            <person name="Brison A."/>
            <person name="Carone J.V."/>
            <person name="Caskin T.P."/>
            <person name="Diamond M."/>
            <person name="Durham M.E."/>
            <person name="Foxe J.M."/>
            <person name="Go M."/>
            <person name="Henderson B.A."/>
            <person name="Jones I.B."/>
            <person name="McGettigan J.A."/>
            <person name="Micheletti S.J."/>
            <person name="Nasrallah M.E."/>
            <person name="Ortiz D."/>
            <person name="Piller C.R."/>
            <person name="Privatt S.R."/>
            <person name="Schneider S.L."/>
            <person name="Sharp S."/>
            <person name="Smith T.C."/>
            <person name="Stanton J.D."/>
            <person name="Ullery H.E."/>
            <person name="Wilson R.J."/>
            <person name="Serrano M.G."/>
            <person name="Buck G."/>
            <person name="Lee V."/>
            <person name="Wang Y."/>
            <person name="Carvalho R."/>
            <person name="Voegtly L."/>
            <person name="Shi R."/>
            <person name="Duckworth R."/>
            <person name="Johnson A."/>
            <person name="Loviza R."/>
            <person name="Walstead R."/>
            <person name="Shah Z."/>
            <person name="Kiflezghi M."/>
            <person name="Wade K."/>
            <person name="Ball S.L."/>
            <person name="Bradley K.W."/>
            <person name="Asai D.J."/>
            <person name="Bowman C.A."/>
            <person name="Russell D.A."/>
            <person name="Pope W.H."/>
            <person name="Jacobs-Sera D."/>
            <person name="Hendrix R.W."/>
            <person name="Hatfull G.F."/>
        </authorList>
    </citation>
    <scope>NUCLEOTIDE SEQUENCE [LARGE SCALE GENOMIC DNA]</scope>
    <source>
        <strain evidence="7 8">DSM 27648</strain>
    </source>
</reference>
<evidence type="ECO:0000313" key="7">
    <source>
        <dbReference type="EMBL" id="AKU95721.1"/>
    </source>
</evidence>
<dbReference type="PANTHER" id="PTHR47506">
    <property type="entry name" value="TRANSCRIPTIONAL REGULATORY PROTEIN"/>
    <property type="match status" value="1"/>
</dbReference>
<dbReference type="KEGG" id="llu:AKJ09_02385"/>
<dbReference type="Pfam" id="PF16925">
    <property type="entry name" value="TetR_C_13"/>
    <property type="match status" value="1"/>
</dbReference>
<keyword evidence="8" id="KW-1185">Reference proteome</keyword>
<dbReference type="RefSeq" id="WP_146647117.1">
    <property type="nucleotide sequence ID" value="NZ_CP012333.1"/>
</dbReference>
<feature type="DNA-binding region" description="H-T-H motif" evidence="4">
    <location>
        <begin position="47"/>
        <end position="66"/>
    </location>
</feature>
<dbReference type="Pfam" id="PF00440">
    <property type="entry name" value="TetR_N"/>
    <property type="match status" value="1"/>
</dbReference>
<keyword evidence="3" id="KW-0804">Transcription</keyword>
<dbReference type="OrthoDB" id="326421at2"/>
<evidence type="ECO:0000256" key="3">
    <source>
        <dbReference type="ARBA" id="ARBA00023163"/>
    </source>
</evidence>
<evidence type="ECO:0000256" key="4">
    <source>
        <dbReference type="PROSITE-ProRule" id="PRU00335"/>
    </source>
</evidence>
<evidence type="ECO:0000259" key="6">
    <source>
        <dbReference type="PROSITE" id="PS50977"/>
    </source>
</evidence>
<dbReference type="InterPro" id="IPR009057">
    <property type="entry name" value="Homeodomain-like_sf"/>
</dbReference>
<dbReference type="PROSITE" id="PS50977">
    <property type="entry name" value="HTH_TETR_2"/>
    <property type="match status" value="1"/>
</dbReference>
<feature type="domain" description="HTH tetR-type" evidence="6">
    <location>
        <begin position="24"/>
        <end position="84"/>
    </location>
</feature>
<accession>A0A0K1PQS8</accession>
<dbReference type="InterPro" id="IPR001647">
    <property type="entry name" value="HTH_TetR"/>
</dbReference>
<evidence type="ECO:0000256" key="1">
    <source>
        <dbReference type="ARBA" id="ARBA00023015"/>
    </source>
</evidence>
<organism evidence="7 8">
    <name type="scientific">Labilithrix luteola</name>
    <dbReference type="NCBI Taxonomy" id="1391654"/>
    <lineage>
        <taxon>Bacteria</taxon>
        <taxon>Pseudomonadati</taxon>
        <taxon>Myxococcota</taxon>
        <taxon>Polyangia</taxon>
        <taxon>Polyangiales</taxon>
        <taxon>Labilitrichaceae</taxon>
        <taxon>Labilithrix</taxon>
    </lineage>
</organism>
<name>A0A0K1PQS8_9BACT</name>
<dbReference type="SUPFAM" id="SSF46689">
    <property type="entry name" value="Homeodomain-like"/>
    <property type="match status" value="1"/>
</dbReference>
<dbReference type="InterPro" id="IPR036271">
    <property type="entry name" value="Tet_transcr_reg_TetR-rel_C_sf"/>
</dbReference>
<dbReference type="EMBL" id="CP012333">
    <property type="protein sequence ID" value="AKU95721.1"/>
    <property type="molecule type" value="Genomic_DNA"/>
</dbReference>
<evidence type="ECO:0000256" key="2">
    <source>
        <dbReference type="ARBA" id="ARBA00023125"/>
    </source>
</evidence>
<dbReference type="AlphaFoldDB" id="A0A0K1PQS8"/>
<dbReference type="PANTHER" id="PTHR47506:SF6">
    <property type="entry name" value="HTH-TYPE TRANSCRIPTIONAL REPRESSOR NEMR"/>
    <property type="match status" value="1"/>
</dbReference>
<dbReference type="Gene3D" id="1.10.10.60">
    <property type="entry name" value="Homeodomain-like"/>
    <property type="match status" value="1"/>
</dbReference>
<dbReference type="SUPFAM" id="SSF48498">
    <property type="entry name" value="Tetracyclin repressor-like, C-terminal domain"/>
    <property type="match status" value="1"/>
</dbReference>
<gene>
    <name evidence="7" type="ORF">AKJ09_02385</name>
</gene>
<dbReference type="Proteomes" id="UP000064967">
    <property type="component" value="Chromosome"/>
</dbReference>
<dbReference type="InterPro" id="IPR011075">
    <property type="entry name" value="TetR_C"/>
</dbReference>
<proteinExistence type="predicted"/>
<evidence type="ECO:0000256" key="5">
    <source>
        <dbReference type="SAM" id="MobiDB-lite"/>
    </source>
</evidence>
<dbReference type="GO" id="GO:0003677">
    <property type="term" value="F:DNA binding"/>
    <property type="evidence" value="ECO:0007669"/>
    <property type="project" value="UniProtKB-UniRule"/>
</dbReference>
<keyword evidence="1" id="KW-0805">Transcription regulation</keyword>
<feature type="region of interest" description="Disordered" evidence="5">
    <location>
        <begin position="1"/>
        <end position="26"/>
    </location>
</feature>
<evidence type="ECO:0000313" key="8">
    <source>
        <dbReference type="Proteomes" id="UP000064967"/>
    </source>
</evidence>
<dbReference type="STRING" id="1391654.AKJ09_02385"/>
<sequence length="216" mass="24200">MQRKQATETSPKTATTDGRRARGDRTRRRVLDAAVMQASRFGLEGLTIGTVAQGAAVSKGAITVLFGDKEALQLATLEDAVARFRAELERVDVAGKSRVHVLAAFFERWFDFVKRKKLPGGCFLHAATSEYRARPGVVRDRISEHRQRWRDTVKRLLIDARDAGELEAGTDVDQLAFELLACQAAADCADLYGDGETFERAHRTVKERLTVRRRKR</sequence>
<keyword evidence="2 4" id="KW-0238">DNA-binding</keyword>
<dbReference type="Gene3D" id="1.10.357.10">
    <property type="entry name" value="Tetracycline Repressor, domain 2"/>
    <property type="match status" value="1"/>
</dbReference>